<dbReference type="OrthoDB" id="6054256at2"/>
<dbReference type="Proteomes" id="UP000198157">
    <property type="component" value="Unassembled WGS sequence"/>
</dbReference>
<dbReference type="EMBL" id="NIVS01000004">
    <property type="protein sequence ID" value="OWQ56829.1"/>
    <property type="molecule type" value="Genomic_DNA"/>
</dbReference>
<organism evidence="1 2">
    <name type="scientific">Stenotrophomonas maltophilia</name>
    <name type="common">Pseudomonas maltophilia</name>
    <name type="synonym">Xanthomonas maltophilia</name>
    <dbReference type="NCBI Taxonomy" id="40324"/>
    <lineage>
        <taxon>Bacteria</taxon>
        <taxon>Pseudomonadati</taxon>
        <taxon>Pseudomonadota</taxon>
        <taxon>Gammaproteobacteria</taxon>
        <taxon>Lysobacterales</taxon>
        <taxon>Lysobacteraceae</taxon>
        <taxon>Stenotrophomonas</taxon>
        <taxon>Stenotrophomonas maltophilia group</taxon>
    </lineage>
</organism>
<dbReference type="Pfam" id="PF11162">
    <property type="entry name" value="DUF2946"/>
    <property type="match status" value="1"/>
</dbReference>
<name>A0A246HRN3_STEMA</name>
<accession>A0A246HRN3</accession>
<evidence type="ECO:0000313" key="2">
    <source>
        <dbReference type="Proteomes" id="UP000198157"/>
    </source>
</evidence>
<evidence type="ECO:0000313" key="1">
    <source>
        <dbReference type="EMBL" id="OWQ56829.1"/>
    </source>
</evidence>
<gene>
    <name evidence="1" type="ORF">CEE60_01810</name>
</gene>
<reference evidence="1 2" key="1">
    <citation type="submission" date="2017-06" db="EMBL/GenBank/DDBJ databases">
        <authorList>
            <person name="Kim H.J."/>
            <person name="Triplett B.A."/>
        </authorList>
    </citation>
    <scope>NUCLEOTIDE SEQUENCE [LARGE SCALE GENOMIC DNA]</scope>
    <source>
        <strain evidence="1 2">13146</strain>
    </source>
</reference>
<proteinExistence type="predicted"/>
<dbReference type="AlphaFoldDB" id="A0A246HRN3"/>
<comment type="caution">
    <text evidence="1">The sequence shown here is derived from an EMBL/GenBank/DDBJ whole genome shotgun (WGS) entry which is preliminary data.</text>
</comment>
<protein>
    <recommendedName>
        <fullName evidence="3">DUF2946 domain-containing protein</fullName>
    </recommendedName>
</protein>
<sequence length="126" mass="13158">MFRRARPRPSLLLRLLMLVVVGVGVFGSSLASALADIHLTVHADSSELHGTGDDTAGVASSDDDGNEDWLHALVHCGHCHGHGGVLPMAAMAWSLPTAPSHGVPAGLVAQLRTQPPENLLRPPIAI</sequence>
<evidence type="ECO:0008006" key="3">
    <source>
        <dbReference type="Google" id="ProtNLM"/>
    </source>
</evidence>
<dbReference type="InterPro" id="IPR021333">
    <property type="entry name" value="DUF2946"/>
</dbReference>